<dbReference type="Proteomes" id="UP001189429">
    <property type="component" value="Unassembled WGS sequence"/>
</dbReference>
<keyword evidence="2" id="KW-1185">Reference proteome</keyword>
<gene>
    <name evidence="1" type="ORF">PCOR1329_LOCUS7114</name>
</gene>
<sequence>NMGLPSEIQTARCHETFRFGSDETATAKQQVAFPVWVKSAKEQIAVYLVPGRVSLLVARPCLEEWGMVADYRNEEVMYLGAQPQKWIDMETNGEGGKESEKEADFFVTSSYGDAEIEHAETVKFDAKELEDWRGEVKAEKFTLETGWVFMNGSRREAFMRGPAKKRPEEVLVAPPCASWSTIGALAEANKSSECRLQQRGERAKQQREFLKFSRDIQEAQQQAQRHAHIEHPRYATSWEAGAWCGMTGYDTFVDQCAYGLMALDSAGRRLGPIRKPTNLRTAKMQMHDGLWKTCGCKGNLVILEGGHRARG</sequence>
<dbReference type="EMBL" id="CAUYUJ010001922">
    <property type="protein sequence ID" value="CAK0798341.1"/>
    <property type="molecule type" value="Genomic_DNA"/>
</dbReference>
<reference evidence="1" key="1">
    <citation type="submission" date="2023-10" db="EMBL/GenBank/DDBJ databases">
        <authorList>
            <person name="Chen Y."/>
            <person name="Shah S."/>
            <person name="Dougan E. K."/>
            <person name="Thang M."/>
            <person name="Chan C."/>
        </authorList>
    </citation>
    <scope>NUCLEOTIDE SEQUENCE [LARGE SCALE GENOMIC DNA]</scope>
</reference>
<proteinExistence type="predicted"/>
<feature type="non-terminal residue" evidence="1">
    <location>
        <position position="311"/>
    </location>
</feature>
<evidence type="ECO:0000313" key="2">
    <source>
        <dbReference type="Proteomes" id="UP001189429"/>
    </source>
</evidence>
<comment type="caution">
    <text evidence="1">The sequence shown here is derived from an EMBL/GenBank/DDBJ whole genome shotgun (WGS) entry which is preliminary data.</text>
</comment>
<name>A0ABN9Q5L3_9DINO</name>
<protein>
    <submittedName>
        <fullName evidence="1">Uncharacterized protein</fullName>
    </submittedName>
</protein>
<accession>A0ABN9Q5L3</accession>
<organism evidence="1 2">
    <name type="scientific">Prorocentrum cordatum</name>
    <dbReference type="NCBI Taxonomy" id="2364126"/>
    <lineage>
        <taxon>Eukaryota</taxon>
        <taxon>Sar</taxon>
        <taxon>Alveolata</taxon>
        <taxon>Dinophyceae</taxon>
        <taxon>Prorocentrales</taxon>
        <taxon>Prorocentraceae</taxon>
        <taxon>Prorocentrum</taxon>
    </lineage>
</organism>
<feature type="non-terminal residue" evidence="1">
    <location>
        <position position="1"/>
    </location>
</feature>
<evidence type="ECO:0000313" key="1">
    <source>
        <dbReference type="EMBL" id="CAK0798341.1"/>
    </source>
</evidence>